<feature type="transmembrane region" description="Helical" evidence="1">
    <location>
        <begin position="31"/>
        <end position="47"/>
    </location>
</feature>
<sequence length="271" mass="28090">MTPLVNVIIMLGMLVVVPAGLALIETPRHVRVLWIAGALPGAASLWIGRGVVAAGLATPYAVATGVLAAHAVIRAWRVRSLAPQEVAVLTAMASPAVAGISLVWERAGHALLGFKPSLLALTVAHFHFAGFAAALVAGLVCRAAGGRRSATAAALAVPSGTALVLAGYFVDDWAELAGAVVLTAGMWLVGWLTWTEVRREVSDRLTRRLLGVSAAVLVATMLLALSWAFGEATGVPHPSVEWMAATHGVCNAAGFALCGVAAWRRLRPRPL</sequence>
<keyword evidence="1" id="KW-1133">Transmembrane helix</keyword>
<dbReference type="Pfam" id="PF14158">
    <property type="entry name" value="YndJ"/>
    <property type="match status" value="1"/>
</dbReference>
<feature type="transmembrane region" description="Helical" evidence="1">
    <location>
        <begin position="152"/>
        <end position="170"/>
    </location>
</feature>
<keyword evidence="1" id="KW-0812">Transmembrane</keyword>
<feature type="transmembrane region" description="Helical" evidence="1">
    <location>
        <begin position="176"/>
        <end position="197"/>
    </location>
</feature>
<name>A0A8J3LTY6_9ACTN</name>
<accession>A0A8J3LTY6</accession>
<evidence type="ECO:0000256" key="1">
    <source>
        <dbReference type="SAM" id="Phobius"/>
    </source>
</evidence>
<dbReference type="InterPro" id="IPR025450">
    <property type="entry name" value="YndJ-like"/>
</dbReference>
<feature type="transmembrane region" description="Helical" evidence="1">
    <location>
        <begin position="53"/>
        <end position="73"/>
    </location>
</feature>
<reference evidence="2 3" key="1">
    <citation type="submission" date="2021-01" db="EMBL/GenBank/DDBJ databases">
        <title>Whole genome shotgun sequence of Planotetraspora kaengkrachanensis NBRC 104272.</title>
        <authorList>
            <person name="Komaki H."/>
            <person name="Tamura T."/>
        </authorList>
    </citation>
    <scope>NUCLEOTIDE SEQUENCE [LARGE SCALE GENOMIC DNA]</scope>
    <source>
        <strain evidence="2 3">NBRC 104272</strain>
    </source>
</reference>
<feature type="transmembrane region" description="Helical" evidence="1">
    <location>
        <begin position="242"/>
        <end position="263"/>
    </location>
</feature>
<comment type="caution">
    <text evidence="2">The sequence shown here is derived from an EMBL/GenBank/DDBJ whole genome shotgun (WGS) entry which is preliminary data.</text>
</comment>
<evidence type="ECO:0000313" key="2">
    <source>
        <dbReference type="EMBL" id="GIG79088.1"/>
    </source>
</evidence>
<feature type="transmembrane region" description="Helical" evidence="1">
    <location>
        <begin position="116"/>
        <end position="140"/>
    </location>
</feature>
<feature type="transmembrane region" description="Helical" evidence="1">
    <location>
        <begin position="85"/>
        <end position="104"/>
    </location>
</feature>
<keyword evidence="3" id="KW-1185">Reference proteome</keyword>
<protein>
    <recommendedName>
        <fullName evidence="4">YndJ-like protein</fullName>
    </recommendedName>
</protein>
<evidence type="ECO:0008006" key="4">
    <source>
        <dbReference type="Google" id="ProtNLM"/>
    </source>
</evidence>
<evidence type="ECO:0000313" key="3">
    <source>
        <dbReference type="Proteomes" id="UP000630097"/>
    </source>
</evidence>
<dbReference type="Proteomes" id="UP000630097">
    <property type="component" value="Unassembled WGS sequence"/>
</dbReference>
<feature type="transmembrane region" description="Helical" evidence="1">
    <location>
        <begin position="6"/>
        <end position="24"/>
    </location>
</feature>
<organism evidence="2 3">
    <name type="scientific">Planotetraspora kaengkrachanensis</name>
    <dbReference type="NCBI Taxonomy" id="575193"/>
    <lineage>
        <taxon>Bacteria</taxon>
        <taxon>Bacillati</taxon>
        <taxon>Actinomycetota</taxon>
        <taxon>Actinomycetes</taxon>
        <taxon>Streptosporangiales</taxon>
        <taxon>Streptosporangiaceae</taxon>
        <taxon>Planotetraspora</taxon>
    </lineage>
</organism>
<keyword evidence="1" id="KW-0472">Membrane</keyword>
<dbReference type="RefSeq" id="WP_203882550.1">
    <property type="nucleotide sequence ID" value="NZ_BAABHH010000009.1"/>
</dbReference>
<gene>
    <name evidence="2" type="ORF">Pka01_22150</name>
</gene>
<feature type="transmembrane region" description="Helical" evidence="1">
    <location>
        <begin position="209"/>
        <end position="230"/>
    </location>
</feature>
<dbReference type="EMBL" id="BONV01000006">
    <property type="protein sequence ID" value="GIG79088.1"/>
    <property type="molecule type" value="Genomic_DNA"/>
</dbReference>
<dbReference type="AlphaFoldDB" id="A0A8J3LTY6"/>
<proteinExistence type="predicted"/>